<reference evidence="2 3" key="1">
    <citation type="journal article" date="2019" name="Appl. Microbiol. Biotechnol.">
        <title>Genome sequence of Isaria javanica and comparative genome analysis insights into family S53 peptidase evolution in fungal entomopathogens.</title>
        <authorList>
            <person name="Lin R."/>
            <person name="Zhang X."/>
            <person name="Xin B."/>
            <person name="Zou M."/>
            <person name="Gao Y."/>
            <person name="Qin F."/>
            <person name="Hu Q."/>
            <person name="Xie B."/>
            <person name="Cheng X."/>
        </authorList>
    </citation>
    <scope>NUCLEOTIDE SEQUENCE [LARGE SCALE GENOMIC DNA]</scope>
    <source>
        <strain evidence="2 3">IJ1G</strain>
    </source>
</reference>
<sequence length="179" mass="19142">MRLLSLAVAALPIVAAAAAYTAPPMMLKAAQQQGCNLPQGFQVRDFAGHANGTDDAPAPSFFTFAYADNSTSVETSCQLNATSTSTTPEGLTPRFACENRDVKFIWTPSNKQLTLVERACRSPQGTPLYEASGTIIISAPCKGGSCTANATEYHGVFSSLQPVRDPTSYKMAYEMMEIE</sequence>
<evidence type="ECO:0000256" key="1">
    <source>
        <dbReference type="SAM" id="SignalP"/>
    </source>
</evidence>
<keyword evidence="3" id="KW-1185">Reference proteome</keyword>
<dbReference type="EMBL" id="SPUK01000007">
    <property type="protein sequence ID" value="TQV95895.1"/>
    <property type="molecule type" value="Genomic_DNA"/>
</dbReference>
<protein>
    <submittedName>
        <fullName evidence="2">Uncharacterized protein</fullName>
    </submittedName>
</protein>
<feature type="chain" id="PRO_5021920666" evidence="1">
    <location>
        <begin position="19"/>
        <end position="179"/>
    </location>
</feature>
<evidence type="ECO:0000313" key="2">
    <source>
        <dbReference type="EMBL" id="TQV95895.1"/>
    </source>
</evidence>
<organism evidence="2 3">
    <name type="scientific">Cordyceps javanica</name>
    <dbReference type="NCBI Taxonomy" id="43265"/>
    <lineage>
        <taxon>Eukaryota</taxon>
        <taxon>Fungi</taxon>
        <taxon>Dikarya</taxon>
        <taxon>Ascomycota</taxon>
        <taxon>Pezizomycotina</taxon>
        <taxon>Sordariomycetes</taxon>
        <taxon>Hypocreomycetidae</taxon>
        <taxon>Hypocreales</taxon>
        <taxon>Cordycipitaceae</taxon>
        <taxon>Cordyceps</taxon>
    </lineage>
</organism>
<evidence type="ECO:0000313" key="3">
    <source>
        <dbReference type="Proteomes" id="UP000315783"/>
    </source>
</evidence>
<dbReference type="STRING" id="43265.A0A545V2E8"/>
<proteinExistence type="predicted"/>
<dbReference type="AlphaFoldDB" id="A0A545V2E8"/>
<accession>A0A545V2E8</accession>
<feature type="signal peptide" evidence="1">
    <location>
        <begin position="1"/>
        <end position="18"/>
    </location>
</feature>
<comment type="caution">
    <text evidence="2">The sequence shown here is derived from an EMBL/GenBank/DDBJ whole genome shotgun (WGS) entry which is preliminary data.</text>
</comment>
<dbReference type="Proteomes" id="UP000315783">
    <property type="component" value="Unassembled WGS sequence"/>
</dbReference>
<dbReference type="OrthoDB" id="5239982at2759"/>
<name>A0A545V2E8_9HYPO</name>
<gene>
    <name evidence="2" type="ORF">IF1G_05724</name>
</gene>
<keyword evidence="1" id="KW-0732">Signal</keyword>